<dbReference type="Proteomes" id="UP000587760">
    <property type="component" value="Unassembled WGS sequence"/>
</dbReference>
<comment type="caution">
    <text evidence="1">The sequence shown here is derived from an EMBL/GenBank/DDBJ whole genome shotgun (WGS) entry which is preliminary data.</text>
</comment>
<evidence type="ECO:0000313" key="1">
    <source>
        <dbReference type="EMBL" id="MBB6479308.1"/>
    </source>
</evidence>
<accession>A0A841R9C1</accession>
<dbReference type="AlphaFoldDB" id="A0A841R9C1"/>
<gene>
    <name evidence="1" type="ORF">HNR50_000941</name>
</gene>
<evidence type="ECO:0000313" key="2">
    <source>
        <dbReference type="Proteomes" id="UP000587760"/>
    </source>
</evidence>
<dbReference type="InterPro" id="IPR003226">
    <property type="entry name" value="MYG1_exonuclease"/>
</dbReference>
<dbReference type="EMBL" id="JACHGJ010000001">
    <property type="protein sequence ID" value="MBB6479308.1"/>
    <property type="molecule type" value="Genomic_DNA"/>
</dbReference>
<sequence length="283" mass="32413">MAYKIVVHDGKAHMDEVLGAALLALYMGEEPEEIIRMNSSDAERQVAEGSLPPDLWYIDCGMEFDPERRLFDHHQNRDLDCSALLIFKRYFKHLEGTELHQYVELVSKVDTKGAMSLDDFHLVSESRDYFSFSHNILIRTFEDNPMMVLKLMLAGLEDKIAFEQAKQVASLWRKEPGNMEIVTVSGIKVLIYLTMPPSELTAPLRSEISRLVDEKEIGATLSFDEKVPGARTLYRTNYGHNLLDFTRCRPSQTLFCHTGGFLLKFKPEDEVEWMRLLSDSVTG</sequence>
<dbReference type="RefSeq" id="WP_184744369.1">
    <property type="nucleotide sequence ID" value="NZ_JACHGJ010000001.1"/>
</dbReference>
<name>A0A841R9C1_9SPIO</name>
<protein>
    <submittedName>
        <fullName evidence="1">Uncharacterized protein</fullName>
    </submittedName>
</protein>
<dbReference type="Pfam" id="PF03690">
    <property type="entry name" value="MYG1_exonuc"/>
    <property type="match status" value="1"/>
</dbReference>
<reference evidence="1 2" key="1">
    <citation type="submission" date="2020-08" db="EMBL/GenBank/DDBJ databases">
        <title>Genomic Encyclopedia of Type Strains, Phase IV (KMG-IV): sequencing the most valuable type-strain genomes for metagenomic binning, comparative biology and taxonomic classification.</title>
        <authorList>
            <person name="Goeker M."/>
        </authorList>
    </citation>
    <scope>NUCLEOTIDE SEQUENCE [LARGE SCALE GENOMIC DNA]</scope>
    <source>
        <strain evidence="1 2">DSM 2461</strain>
    </source>
</reference>
<proteinExistence type="predicted"/>
<keyword evidence="2" id="KW-1185">Reference proteome</keyword>
<organism evidence="1 2">
    <name type="scientific">Spirochaeta isovalerica</name>
    <dbReference type="NCBI Taxonomy" id="150"/>
    <lineage>
        <taxon>Bacteria</taxon>
        <taxon>Pseudomonadati</taxon>
        <taxon>Spirochaetota</taxon>
        <taxon>Spirochaetia</taxon>
        <taxon>Spirochaetales</taxon>
        <taxon>Spirochaetaceae</taxon>
        <taxon>Spirochaeta</taxon>
    </lineage>
</organism>